<feature type="transmembrane region" description="Helical" evidence="6">
    <location>
        <begin position="14"/>
        <end position="33"/>
    </location>
</feature>
<keyword evidence="9" id="KW-1185">Reference proteome</keyword>
<keyword evidence="5 6" id="KW-0472">Membrane</keyword>
<feature type="transmembrane region" description="Helical" evidence="6">
    <location>
        <begin position="198"/>
        <end position="221"/>
    </location>
</feature>
<dbReference type="Proteomes" id="UP000440004">
    <property type="component" value="Unassembled WGS sequence"/>
</dbReference>
<reference evidence="8 9" key="1">
    <citation type="submission" date="2019-10" db="EMBL/GenBank/DDBJ databases">
        <title>Alkalibaculum tamaniensis sp.nov., a new alkaliphilic acetogen, isolated on methoxylated aromatics from a mud volcano.</title>
        <authorList>
            <person name="Khomyakova M.A."/>
            <person name="Merkel A.Y."/>
            <person name="Bonch-Osmolovskaya E.A."/>
            <person name="Slobodkin A.I."/>
        </authorList>
    </citation>
    <scope>NUCLEOTIDE SEQUENCE [LARGE SCALE GENOMIC DNA]</scope>
    <source>
        <strain evidence="8 9">M08DMB</strain>
    </source>
</reference>
<comment type="subcellular location">
    <subcellularLocation>
        <location evidence="1 6">Cell membrane</location>
        <topology evidence="1 6">Multi-pass membrane protein</topology>
    </subcellularLocation>
</comment>
<proteinExistence type="inferred from homology"/>
<gene>
    <name evidence="8" type="ORF">GC105_16540</name>
</gene>
<feature type="transmembrane region" description="Helical" evidence="6">
    <location>
        <begin position="139"/>
        <end position="159"/>
    </location>
</feature>
<dbReference type="EMBL" id="WHNX01000071">
    <property type="protein sequence ID" value="MPW27365.1"/>
    <property type="molecule type" value="Genomic_DNA"/>
</dbReference>
<dbReference type="InterPro" id="IPR032816">
    <property type="entry name" value="VTT_dom"/>
</dbReference>
<evidence type="ECO:0000313" key="9">
    <source>
        <dbReference type="Proteomes" id="UP000440004"/>
    </source>
</evidence>
<name>A0A6A7KDC8_9FIRM</name>
<dbReference type="Pfam" id="PF09335">
    <property type="entry name" value="VTT_dom"/>
    <property type="match status" value="1"/>
</dbReference>
<dbReference type="PANTHER" id="PTHR12677:SF59">
    <property type="entry name" value="GOLGI APPARATUS MEMBRANE PROTEIN TVP38-RELATED"/>
    <property type="match status" value="1"/>
</dbReference>
<comment type="similarity">
    <text evidence="6">Belongs to the TVP38/TMEM64 family.</text>
</comment>
<protein>
    <recommendedName>
        <fullName evidence="6">TVP38/TMEM64 family membrane protein</fullName>
    </recommendedName>
</protein>
<feature type="transmembrane region" description="Helical" evidence="6">
    <location>
        <begin position="166"/>
        <end position="192"/>
    </location>
</feature>
<feature type="transmembrane region" description="Helical" evidence="6">
    <location>
        <begin position="53"/>
        <end position="80"/>
    </location>
</feature>
<evidence type="ECO:0000256" key="6">
    <source>
        <dbReference type="RuleBase" id="RU366058"/>
    </source>
</evidence>
<dbReference type="RefSeq" id="WP_152807031.1">
    <property type="nucleotide sequence ID" value="NZ_WHNX01000071.1"/>
</dbReference>
<evidence type="ECO:0000256" key="4">
    <source>
        <dbReference type="ARBA" id="ARBA00022989"/>
    </source>
</evidence>
<feature type="domain" description="VTT" evidence="7">
    <location>
        <begin position="71"/>
        <end position="188"/>
    </location>
</feature>
<comment type="caution">
    <text evidence="8">The sequence shown here is derived from an EMBL/GenBank/DDBJ whole genome shotgun (WGS) entry which is preliminary data.</text>
</comment>
<dbReference type="AlphaFoldDB" id="A0A6A7KDC8"/>
<feature type="transmembrane region" description="Helical" evidence="6">
    <location>
        <begin position="87"/>
        <end position="107"/>
    </location>
</feature>
<keyword evidence="2 6" id="KW-1003">Cell membrane</keyword>
<evidence type="ECO:0000256" key="3">
    <source>
        <dbReference type="ARBA" id="ARBA00022692"/>
    </source>
</evidence>
<dbReference type="InterPro" id="IPR015414">
    <property type="entry name" value="TMEM64"/>
</dbReference>
<evidence type="ECO:0000256" key="2">
    <source>
        <dbReference type="ARBA" id="ARBA00022475"/>
    </source>
</evidence>
<evidence type="ECO:0000256" key="1">
    <source>
        <dbReference type="ARBA" id="ARBA00004651"/>
    </source>
</evidence>
<dbReference type="PANTHER" id="PTHR12677">
    <property type="entry name" value="GOLGI APPARATUS MEMBRANE PROTEIN TVP38-RELATED"/>
    <property type="match status" value="1"/>
</dbReference>
<sequence length="233" mass="26974">MSNSNIFTKIKKNYLQGIPLLIMLFFIIIFLIFEERTSIIDILEDIVIKNYFQTSILLIIMYAIKSLTIFLPITILYLFAGMVYSPFTAILVNIIGTSISITIPYWMGRYYGTSLTQKLFKKYHKIQQFHELQKNNDWFFCYLLRVIAILPYDIVSMYIGSIKISYITYLSGSLIGILPNILIMTLVGINITDPNSPLFISAISFKVILVICSIIIYRIVLKFKRSVNISKIR</sequence>
<dbReference type="GO" id="GO:0005886">
    <property type="term" value="C:plasma membrane"/>
    <property type="evidence" value="ECO:0007669"/>
    <property type="project" value="UniProtKB-SubCell"/>
</dbReference>
<keyword evidence="3 6" id="KW-0812">Transmembrane</keyword>
<keyword evidence="4 6" id="KW-1133">Transmembrane helix</keyword>
<evidence type="ECO:0000313" key="8">
    <source>
        <dbReference type="EMBL" id="MPW27365.1"/>
    </source>
</evidence>
<organism evidence="8 9">
    <name type="scientific">Alkalibaculum sporogenes</name>
    <dbReference type="NCBI Taxonomy" id="2655001"/>
    <lineage>
        <taxon>Bacteria</taxon>
        <taxon>Bacillati</taxon>
        <taxon>Bacillota</taxon>
        <taxon>Clostridia</taxon>
        <taxon>Eubacteriales</taxon>
        <taxon>Eubacteriaceae</taxon>
        <taxon>Alkalibaculum</taxon>
    </lineage>
</organism>
<evidence type="ECO:0000259" key="7">
    <source>
        <dbReference type="Pfam" id="PF09335"/>
    </source>
</evidence>
<accession>A0A6A7KDC8</accession>
<evidence type="ECO:0000256" key="5">
    <source>
        <dbReference type="ARBA" id="ARBA00023136"/>
    </source>
</evidence>